<dbReference type="NCBIfam" id="TIGR03519">
    <property type="entry name" value="T9SS_PorP_fam"/>
    <property type="match status" value="1"/>
</dbReference>
<evidence type="ECO:0000313" key="3">
    <source>
        <dbReference type="Proteomes" id="UP000321938"/>
    </source>
</evidence>
<keyword evidence="1" id="KW-0732">Signal</keyword>
<feature type="signal peptide" evidence="1">
    <location>
        <begin position="1"/>
        <end position="27"/>
    </location>
</feature>
<dbReference type="Proteomes" id="UP000321938">
    <property type="component" value="Unassembled WGS sequence"/>
</dbReference>
<comment type="caution">
    <text evidence="2">The sequence shown here is derived from an EMBL/GenBank/DDBJ whole genome shotgun (WGS) entry which is preliminary data.</text>
</comment>
<gene>
    <name evidence="2" type="ORF">ES692_11425</name>
</gene>
<dbReference type="OrthoDB" id="1114455at2"/>
<proteinExistence type="predicted"/>
<reference evidence="2 3" key="1">
    <citation type="submission" date="2019-08" db="EMBL/GenBank/DDBJ databases">
        <title>Genome of Psychroserpens burtonensis ACAM 167.</title>
        <authorList>
            <person name="Bowman J.P."/>
        </authorList>
    </citation>
    <scope>NUCLEOTIDE SEQUENCE [LARGE SCALE GENOMIC DNA]</scope>
    <source>
        <strain evidence="2 3">ACAM 167</strain>
    </source>
</reference>
<evidence type="ECO:0000256" key="1">
    <source>
        <dbReference type="SAM" id="SignalP"/>
    </source>
</evidence>
<sequence length="311" mass="34396">MIQKTSLLKGLILLVFVALTVNTSSFAQQDPQYTQYMYNTMSVNPAYAGQREVLSVTGLHRTQWVGIDGAPQTQTLGIHAPLRNDRIGLGLSIVNDALGPVNEYYIDANFSYTIPVSDNNTKLSFGLKAGLHSLTSDWSEGVIQQLGDPTFADNLSVFSPTIGAGLYLHNRKWYVGLSAPNFLRTEHFDDNQVSIAKERMNYYLIAGYVFDLSAKTKFKPAALVKAIAGAPIIADVSANFLFNDKFTLGVAWRWDDSVSGLAGFQVTDGLYIGYSYDATTTNLNNYNSGSHEIMLRFELQKVGRILSPRFF</sequence>
<name>A0A5C7B9K9_9FLAO</name>
<keyword evidence="3" id="KW-1185">Reference proteome</keyword>
<dbReference type="Pfam" id="PF11751">
    <property type="entry name" value="PorP_SprF"/>
    <property type="match status" value="1"/>
</dbReference>
<dbReference type="RefSeq" id="WP_028872087.1">
    <property type="nucleotide sequence ID" value="NZ_VOSB01000016.1"/>
</dbReference>
<dbReference type="AlphaFoldDB" id="A0A5C7B9K9"/>
<protein>
    <submittedName>
        <fullName evidence="2">Type IX secretion system membrane protein PorP/SprF</fullName>
    </submittedName>
</protein>
<dbReference type="EMBL" id="VOSB01000016">
    <property type="protein sequence ID" value="TXE16669.1"/>
    <property type="molecule type" value="Genomic_DNA"/>
</dbReference>
<organism evidence="2 3">
    <name type="scientific">Psychroserpens burtonensis</name>
    <dbReference type="NCBI Taxonomy" id="49278"/>
    <lineage>
        <taxon>Bacteria</taxon>
        <taxon>Pseudomonadati</taxon>
        <taxon>Bacteroidota</taxon>
        <taxon>Flavobacteriia</taxon>
        <taxon>Flavobacteriales</taxon>
        <taxon>Flavobacteriaceae</taxon>
        <taxon>Psychroserpens</taxon>
    </lineage>
</organism>
<accession>A0A5C7B9K9</accession>
<feature type="chain" id="PRO_5023078963" evidence="1">
    <location>
        <begin position="28"/>
        <end position="311"/>
    </location>
</feature>
<evidence type="ECO:0000313" key="2">
    <source>
        <dbReference type="EMBL" id="TXE16669.1"/>
    </source>
</evidence>
<dbReference type="InterPro" id="IPR019861">
    <property type="entry name" value="PorP/SprF_Bacteroidetes"/>
</dbReference>
<dbReference type="STRING" id="1123037.GCA_000425305_02286"/>